<dbReference type="InterPro" id="IPR051311">
    <property type="entry name" value="DedA_domain"/>
</dbReference>
<evidence type="ECO:0000256" key="5">
    <source>
        <dbReference type="ARBA" id="ARBA00023136"/>
    </source>
</evidence>
<dbReference type="AlphaFoldDB" id="A0A1F5WPS3"/>
<feature type="transmembrane region" description="Helical" evidence="6">
    <location>
        <begin position="12"/>
        <end position="37"/>
    </location>
</feature>
<evidence type="ECO:0000259" key="7">
    <source>
        <dbReference type="Pfam" id="PF09335"/>
    </source>
</evidence>
<feature type="transmembrane region" description="Helical" evidence="6">
    <location>
        <begin position="131"/>
        <end position="154"/>
    </location>
</feature>
<accession>A0A1F5WPS3</accession>
<proteinExistence type="predicted"/>
<evidence type="ECO:0000313" key="9">
    <source>
        <dbReference type="Proteomes" id="UP000177723"/>
    </source>
</evidence>
<dbReference type="Pfam" id="PF09335">
    <property type="entry name" value="VTT_dom"/>
    <property type="match status" value="1"/>
</dbReference>
<evidence type="ECO:0000313" key="8">
    <source>
        <dbReference type="EMBL" id="OGF77604.1"/>
    </source>
</evidence>
<reference evidence="8 9" key="1">
    <citation type="journal article" date="2016" name="Nat. Commun.">
        <title>Thousands of microbial genomes shed light on interconnected biogeochemical processes in an aquifer system.</title>
        <authorList>
            <person name="Anantharaman K."/>
            <person name="Brown C.T."/>
            <person name="Hug L.A."/>
            <person name="Sharon I."/>
            <person name="Castelle C.J."/>
            <person name="Probst A.J."/>
            <person name="Thomas B.C."/>
            <person name="Singh A."/>
            <person name="Wilkins M.J."/>
            <person name="Karaoz U."/>
            <person name="Brodie E.L."/>
            <person name="Williams K.H."/>
            <person name="Hubbard S.S."/>
            <person name="Banfield J.F."/>
        </authorList>
    </citation>
    <scope>NUCLEOTIDE SEQUENCE [LARGE SCALE GENOMIC DNA]</scope>
</reference>
<organism evidence="8 9">
    <name type="scientific">Candidatus Giovannonibacteria bacterium RIFCSPHIGHO2_12_FULL_43_15</name>
    <dbReference type="NCBI Taxonomy" id="1798341"/>
    <lineage>
        <taxon>Bacteria</taxon>
        <taxon>Candidatus Giovannoniibacteriota</taxon>
    </lineage>
</organism>
<evidence type="ECO:0000256" key="6">
    <source>
        <dbReference type="SAM" id="Phobius"/>
    </source>
</evidence>
<name>A0A1F5WPS3_9BACT</name>
<feature type="transmembrane region" description="Helical" evidence="6">
    <location>
        <begin position="166"/>
        <end position="185"/>
    </location>
</feature>
<dbReference type="EMBL" id="MFHT01000016">
    <property type="protein sequence ID" value="OGF77604.1"/>
    <property type="molecule type" value="Genomic_DNA"/>
</dbReference>
<keyword evidence="5 6" id="KW-0472">Membrane</keyword>
<keyword evidence="3 6" id="KW-0812">Transmembrane</keyword>
<feature type="domain" description="VTT" evidence="7">
    <location>
        <begin position="33"/>
        <end position="151"/>
    </location>
</feature>
<dbReference type="GO" id="GO:0005886">
    <property type="term" value="C:plasma membrane"/>
    <property type="evidence" value="ECO:0007669"/>
    <property type="project" value="UniProtKB-SubCell"/>
</dbReference>
<dbReference type="Proteomes" id="UP000177723">
    <property type="component" value="Unassembled WGS sequence"/>
</dbReference>
<evidence type="ECO:0000256" key="1">
    <source>
        <dbReference type="ARBA" id="ARBA00004651"/>
    </source>
</evidence>
<keyword evidence="4 6" id="KW-1133">Transmembrane helix</keyword>
<dbReference type="PANTHER" id="PTHR42709">
    <property type="entry name" value="ALKALINE PHOSPHATASE LIKE PROTEIN"/>
    <property type="match status" value="1"/>
</dbReference>
<evidence type="ECO:0000256" key="2">
    <source>
        <dbReference type="ARBA" id="ARBA00022475"/>
    </source>
</evidence>
<gene>
    <name evidence="8" type="ORF">A3F23_00160</name>
</gene>
<comment type="subcellular location">
    <subcellularLocation>
        <location evidence="1">Cell membrane</location>
        <topology evidence="1">Multi-pass membrane protein</topology>
    </subcellularLocation>
</comment>
<feature type="transmembrane region" description="Helical" evidence="6">
    <location>
        <begin position="43"/>
        <end position="66"/>
    </location>
</feature>
<keyword evidence="2" id="KW-1003">Cell membrane</keyword>
<evidence type="ECO:0000256" key="3">
    <source>
        <dbReference type="ARBA" id="ARBA00022692"/>
    </source>
</evidence>
<evidence type="ECO:0000256" key="4">
    <source>
        <dbReference type="ARBA" id="ARBA00022989"/>
    </source>
</evidence>
<protein>
    <recommendedName>
        <fullName evidence="7">VTT domain-containing protein</fullName>
    </recommendedName>
</protein>
<sequence length="198" mass="21879">MFSVAQIIGWLLLYRYVALFSVVAIEGPISTLIAGYLSSLGLLNFWIAYVVAVSGDLASDAGYYALGRFGRERFVKKYGHYVGITSDKIVALEKHFEKHGGKMLVFGKIADPLSSTIQTLSGMTMMRFSIYASYNTAATVLKSFILISVGYYFGEALHQADIIRRTVGIAASVIGILVVSVYFIYRKVKQEELLEKDG</sequence>
<dbReference type="PANTHER" id="PTHR42709:SF6">
    <property type="entry name" value="UNDECAPRENYL PHOSPHATE TRANSPORTER A"/>
    <property type="match status" value="1"/>
</dbReference>
<dbReference type="InterPro" id="IPR032816">
    <property type="entry name" value="VTT_dom"/>
</dbReference>
<comment type="caution">
    <text evidence="8">The sequence shown here is derived from an EMBL/GenBank/DDBJ whole genome shotgun (WGS) entry which is preliminary data.</text>
</comment>